<dbReference type="Proteomes" id="UP001054889">
    <property type="component" value="Unassembled WGS sequence"/>
</dbReference>
<organism evidence="2 3">
    <name type="scientific">Eleusine coracana subsp. coracana</name>
    <dbReference type="NCBI Taxonomy" id="191504"/>
    <lineage>
        <taxon>Eukaryota</taxon>
        <taxon>Viridiplantae</taxon>
        <taxon>Streptophyta</taxon>
        <taxon>Embryophyta</taxon>
        <taxon>Tracheophyta</taxon>
        <taxon>Spermatophyta</taxon>
        <taxon>Magnoliopsida</taxon>
        <taxon>Liliopsida</taxon>
        <taxon>Poales</taxon>
        <taxon>Poaceae</taxon>
        <taxon>PACMAD clade</taxon>
        <taxon>Chloridoideae</taxon>
        <taxon>Cynodonteae</taxon>
        <taxon>Eleusininae</taxon>
        <taxon>Eleusine</taxon>
    </lineage>
</organism>
<comment type="caution">
    <text evidence="2">The sequence shown here is derived from an EMBL/GenBank/DDBJ whole genome shotgun (WGS) entry which is preliminary data.</text>
</comment>
<gene>
    <name evidence="2" type="primary">gb12816</name>
    <name evidence="2" type="ORF">PR202_gb12816</name>
</gene>
<reference evidence="2" key="1">
    <citation type="journal article" date="2018" name="DNA Res.">
        <title>Multiple hybrid de novo genome assembly of finger millet, an orphan allotetraploid crop.</title>
        <authorList>
            <person name="Hatakeyama M."/>
            <person name="Aluri S."/>
            <person name="Balachadran M.T."/>
            <person name="Sivarajan S.R."/>
            <person name="Patrignani A."/>
            <person name="Gruter S."/>
            <person name="Poveda L."/>
            <person name="Shimizu-Inatsugi R."/>
            <person name="Baeten J."/>
            <person name="Francoijs K.J."/>
            <person name="Nataraja K.N."/>
            <person name="Reddy Y.A.N."/>
            <person name="Phadnis S."/>
            <person name="Ravikumar R.L."/>
            <person name="Schlapbach R."/>
            <person name="Sreeman S.M."/>
            <person name="Shimizu K.K."/>
        </authorList>
    </citation>
    <scope>NUCLEOTIDE SEQUENCE</scope>
</reference>
<feature type="compositionally biased region" description="Pro residues" evidence="1">
    <location>
        <begin position="108"/>
        <end position="117"/>
    </location>
</feature>
<dbReference type="AlphaFoldDB" id="A0AAV5ENR1"/>
<evidence type="ECO:0000256" key="1">
    <source>
        <dbReference type="SAM" id="MobiDB-lite"/>
    </source>
</evidence>
<name>A0AAV5ENR1_ELECO</name>
<accession>A0AAV5ENR1</accession>
<sequence>MASSGIRSSGSCFLTAFAPRPPCATTAMPARARPDRCCWAHLSSPVLPLPGPPASCLTAHACSIDLGEESSGEEGRPSAARARVRGGARQRWATGARAPPTAPKLRPRQPPTRPSPPYRRCARA</sequence>
<proteinExistence type="predicted"/>
<reference evidence="2" key="2">
    <citation type="submission" date="2021-12" db="EMBL/GenBank/DDBJ databases">
        <title>Resequencing data analysis of finger millet.</title>
        <authorList>
            <person name="Hatakeyama M."/>
            <person name="Aluri S."/>
            <person name="Balachadran M.T."/>
            <person name="Sivarajan S.R."/>
            <person name="Poveda L."/>
            <person name="Shimizu-Inatsugi R."/>
            <person name="Schlapbach R."/>
            <person name="Sreeman S.M."/>
            <person name="Shimizu K.K."/>
        </authorList>
    </citation>
    <scope>NUCLEOTIDE SEQUENCE</scope>
</reference>
<feature type="region of interest" description="Disordered" evidence="1">
    <location>
        <begin position="67"/>
        <end position="124"/>
    </location>
</feature>
<dbReference type="EMBL" id="BQKI01000077">
    <property type="protein sequence ID" value="GJN25034.1"/>
    <property type="molecule type" value="Genomic_DNA"/>
</dbReference>
<evidence type="ECO:0000313" key="3">
    <source>
        <dbReference type="Proteomes" id="UP001054889"/>
    </source>
</evidence>
<protein>
    <submittedName>
        <fullName evidence="2">Uncharacterized protein</fullName>
    </submittedName>
</protein>
<keyword evidence="3" id="KW-1185">Reference proteome</keyword>
<evidence type="ECO:0000313" key="2">
    <source>
        <dbReference type="EMBL" id="GJN25034.1"/>
    </source>
</evidence>